<gene>
    <name evidence="2" type="ORF">D9758_009206</name>
</gene>
<comment type="caution">
    <text evidence="2">The sequence shown here is derived from an EMBL/GenBank/DDBJ whole genome shotgun (WGS) entry which is preliminary data.</text>
</comment>
<dbReference type="InterPro" id="IPR035979">
    <property type="entry name" value="RBD_domain_sf"/>
</dbReference>
<evidence type="ECO:0008006" key="4">
    <source>
        <dbReference type="Google" id="ProtNLM"/>
    </source>
</evidence>
<feature type="compositionally biased region" description="Basic and acidic residues" evidence="1">
    <location>
        <begin position="413"/>
        <end position="425"/>
    </location>
</feature>
<dbReference type="InterPro" id="IPR012677">
    <property type="entry name" value="Nucleotide-bd_a/b_plait_sf"/>
</dbReference>
<organism evidence="2 3">
    <name type="scientific">Tetrapyrgos nigripes</name>
    <dbReference type="NCBI Taxonomy" id="182062"/>
    <lineage>
        <taxon>Eukaryota</taxon>
        <taxon>Fungi</taxon>
        <taxon>Dikarya</taxon>
        <taxon>Basidiomycota</taxon>
        <taxon>Agaricomycotina</taxon>
        <taxon>Agaricomycetes</taxon>
        <taxon>Agaricomycetidae</taxon>
        <taxon>Agaricales</taxon>
        <taxon>Marasmiineae</taxon>
        <taxon>Marasmiaceae</taxon>
        <taxon>Tetrapyrgos</taxon>
    </lineage>
</organism>
<accession>A0A8H5D1X2</accession>
<evidence type="ECO:0000256" key="1">
    <source>
        <dbReference type="SAM" id="MobiDB-lite"/>
    </source>
</evidence>
<reference evidence="2 3" key="1">
    <citation type="journal article" date="2020" name="ISME J.">
        <title>Uncovering the hidden diversity of litter-decomposition mechanisms in mushroom-forming fungi.</title>
        <authorList>
            <person name="Floudas D."/>
            <person name="Bentzer J."/>
            <person name="Ahren D."/>
            <person name="Johansson T."/>
            <person name="Persson P."/>
            <person name="Tunlid A."/>
        </authorList>
    </citation>
    <scope>NUCLEOTIDE SEQUENCE [LARGE SCALE GENOMIC DNA]</scope>
    <source>
        <strain evidence="2 3">CBS 291.85</strain>
    </source>
</reference>
<name>A0A8H5D1X2_9AGAR</name>
<dbReference type="GO" id="GO:0003676">
    <property type="term" value="F:nucleic acid binding"/>
    <property type="evidence" value="ECO:0007669"/>
    <property type="project" value="InterPro"/>
</dbReference>
<dbReference type="AlphaFoldDB" id="A0A8H5D1X2"/>
<sequence>MSILQHCARRSLLPSSTAFSRCPRLFSSLTRPPSRVILIKNFPATSTIDDFLSLRGTGKPIESVIRRKDELQIHYLESDGVKSVRHFSNRDQLVLPDGQVLTTEILHTHRLPVEIIAAIGLRGASRTIAIRDLRGHSKEVLEQGMERRFGKVERIWVHEDGTHGIVTFSHIRAAMKAQKTLLEEGWPVNFRPNLPRPERIRLRDSGRPHYAVRLEGIPVGSGARDILRDLKDILRFQNGDPMRVHTLRDMADLFFSDPTHAEHFRKFYQPPPGVIAAWSPKDRPPAETDVAAIKLGACRTILIDGFVDPGVTFDRLHRDFSKFGEIFYVYLDPKKAHARIVYTNIASSFKAIDDIYQDRAKYDIYHGARVTFGHIRKNKKELSHLRPIFIGHGGASSKSRADETGVPSETNVTEDHIEAPSRAGDDYDDWQDINSSPLSGRVQWTAHQDEVTGRYRLDLSPKTRYHDQPGPVPTLV</sequence>
<dbReference type="OrthoDB" id="3026661at2759"/>
<evidence type="ECO:0000313" key="2">
    <source>
        <dbReference type="EMBL" id="KAF5352174.1"/>
    </source>
</evidence>
<evidence type="ECO:0000313" key="3">
    <source>
        <dbReference type="Proteomes" id="UP000559256"/>
    </source>
</evidence>
<dbReference type="Proteomes" id="UP000559256">
    <property type="component" value="Unassembled WGS sequence"/>
</dbReference>
<feature type="region of interest" description="Disordered" evidence="1">
    <location>
        <begin position="393"/>
        <end position="445"/>
    </location>
</feature>
<dbReference type="Gene3D" id="3.30.70.330">
    <property type="match status" value="1"/>
</dbReference>
<proteinExistence type="predicted"/>
<keyword evidence="3" id="KW-1185">Reference proteome</keyword>
<dbReference type="SUPFAM" id="SSF54928">
    <property type="entry name" value="RNA-binding domain, RBD"/>
    <property type="match status" value="1"/>
</dbReference>
<protein>
    <recommendedName>
        <fullName evidence="4">RRM domain-containing protein</fullName>
    </recommendedName>
</protein>
<dbReference type="EMBL" id="JAACJM010000067">
    <property type="protein sequence ID" value="KAF5352174.1"/>
    <property type="molecule type" value="Genomic_DNA"/>
</dbReference>